<dbReference type="AlphaFoldDB" id="A0A2P6TR04"/>
<dbReference type="Pfam" id="PF08148">
    <property type="entry name" value="DSHCT"/>
    <property type="match status" value="1"/>
</dbReference>
<dbReference type="PANTHER" id="PTHR12131:SF1">
    <property type="entry name" value="ATP-DEPENDENT RNA HELICASE SUPV3L1, MITOCHONDRIAL-RELATED"/>
    <property type="match status" value="1"/>
</dbReference>
<dbReference type="STRING" id="3076.A0A2P6TR04"/>
<dbReference type="PANTHER" id="PTHR12131">
    <property type="entry name" value="ATP-DEPENDENT RNA AND DNA HELICASE"/>
    <property type="match status" value="1"/>
</dbReference>
<keyword evidence="2" id="KW-0378">Hydrolase</keyword>
<name>A0A2P6TR04_CHLSO</name>
<evidence type="ECO:0000256" key="2">
    <source>
        <dbReference type="ARBA" id="ARBA00022801"/>
    </source>
</evidence>
<dbReference type="Gene3D" id="1.10.3380.30">
    <property type="match status" value="1"/>
</dbReference>
<evidence type="ECO:0000259" key="7">
    <source>
        <dbReference type="PROSITE" id="PS51192"/>
    </source>
</evidence>
<keyword evidence="1" id="KW-0547">Nucleotide-binding</keyword>
<feature type="domain" description="Helicase ATP-binding" evidence="7">
    <location>
        <begin position="104"/>
        <end position="269"/>
    </location>
</feature>
<dbReference type="Pfam" id="PF10203">
    <property type="entry name" value="Pet191_N"/>
    <property type="match status" value="1"/>
</dbReference>
<dbReference type="PROSITE" id="PS51192">
    <property type="entry name" value="HELICASE_ATP_BIND_1"/>
    <property type="match status" value="1"/>
</dbReference>
<dbReference type="InterPro" id="IPR027417">
    <property type="entry name" value="P-loop_NTPase"/>
</dbReference>
<dbReference type="InterPro" id="IPR050699">
    <property type="entry name" value="RNA-DNA_Helicase"/>
</dbReference>
<feature type="compositionally biased region" description="Low complexity" evidence="6">
    <location>
        <begin position="294"/>
        <end position="319"/>
    </location>
</feature>
<dbReference type="GO" id="GO:0070478">
    <property type="term" value="P:nuclear-transcribed mRNA catabolic process, 3'-5' exonucleolytic nonsense-mediated decay"/>
    <property type="evidence" value="ECO:0007669"/>
    <property type="project" value="TreeGrafter"/>
</dbReference>
<dbReference type="SMART" id="SM00487">
    <property type="entry name" value="DEXDc"/>
    <property type="match status" value="1"/>
</dbReference>
<evidence type="ECO:0000256" key="4">
    <source>
        <dbReference type="ARBA" id="ARBA00022840"/>
    </source>
</evidence>
<evidence type="ECO:0000256" key="1">
    <source>
        <dbReference type="ARBA" id="ARBA00022741"/>
    </source>
</evidence>
<accession>A0A2P6TR04</accession>
<dbReference type="InterPro" id="IPR011545">
    <property type="entry name" value="DEAD/DEAH_box_helicase_dom"/>
</dbReference>
<dbReference type="InterPro" id="IPR018793">
    <property type="entry name" value="Cyt_c_oxidase_assmbl_Pet191"/>
</dbReference>
<dbReference type="Gene3D" id="3.40.50.300">
    <property type="entry name" value="P-loop containing nucleotide triphosphate hydrolases"/>
    <property type="match status" value="2"/>
</dbReference>
<evidence type="ECO:0000256" key="5">
    <source>
        <dbReference type="SAM" id="Coils"/>
    </source>
</evidence>
<dbReference type="GO" id="GO:0003676">
    <property type="term" value="F:nucleic acid binding"/>
    <property type="evidence" value="ECO:0007669"/>
    <property type="project" value="InterPro"/>
</dbReference>
<keyword evidence="9" id="KW-1185">Reference proteome</keyword>
<organism evidence="8 9">
    <name type="scientific">Chlorella sorokiniana</name>
    <name type="common">Freshwater green alga</name>
    <dbReference type="NCBI Taxonomy" id="3076"/>
    <lineage>
        <taxon>Eukaryota</taxon>
        <taxon>Viridiplantae</taxon>
        <taxon>Chlorophyta</taxon>
        <taxon>core chlorophytes</taxon>
        <taxon>Trebouxiophyceae</taxon>
        <taxon>Chlorellales</taxon>
        <taxon>Chlorellaceae</taxon>
        <taxon>Chlorella clade</taxon>
        <taxon>Chlorella</taxon>
    </lineage>
</organism>
<dbReference type="GO" id="GO:0055087">
    <property type="term" value="C:Ski complex"/>
    <property type="evidence" value="ECO:0007669"/>
    <property type="project" value="TreeGrafter"/>
</dbReference>
<evidence type="ECO:0000256" key="6">
    <source>
        <dbReference type="SAM" id="MobiDB-lite"/>
    </source>
</evidence>
<evidence type="ECO:0000256" key="3">
    <source>
        <dbReference type="ARBA" id="ARBA00022806"/>
    </source>
</evidence>
<feature type="region of interest" description="Disordered" evidence="6">
    <location>
        <begin position="275"/>
        <end position="327"/>
    </location>
</feature>
<dbReference type="InterPro" id="IPR014001">
    <property type="entry name" value="Helicase_ATP-bd"/>
</dbReference>
<feature type="coiled-coil region" evidence="5">
    <location>
        <begin position="638"/>
        <end position="665"/>
    </location>
</feature>
<protein>
    <submittedName>
        <fullName evidence="8">DEAD DEAH box helicase</fullName>
    </submittedName>
</protein>
<dbReference type="GO" id="GO:0005524">
    <property type="term" value="F:ATP binding"/>
    <property type="evidence" value="ECO:0007669"/>
    <property type="project" value="UniProtKB-KW"/>
</dbReference>
<dbReference type="Pfam" id="PF00270">
    <property type="entry name" value="DEAD"/>
    <property type="match status" value="1"/>
</dbReference>
<keyword evidence="3 8" id="KW-0347">Helicase</keyword>
<dbReference type="SMART" id="SM01142">
    <property type="entry name" value="DSHCT"/>
    <property type="match status" value="1"/>
</dbReference>
<evidence type="ECO:0000313" key="9">
    <source>
        <dbReference type="Proteomes" id="UP000239899"/>
    </source>
</evidence>
<sequence>MSKSCKGLLKELVKCLRESDCMQKERKDIKTCAKEASALATLHLANLLISQCWFITPAEVAELLGQEGEDVDVLAGAEPQLRAAVEQVLGQFSFRLDPFQVQSVAHLLSGKSVVVCAPTGAGKTAIAEAATLHFLARGQRVIYTTPLKALSNQKLGEMRERFGHEGAGLQTGDASLNIDAPVVVMTTEILRNMLYRVGDDGTTADERLKDVGLVVLDEVHYLGDPGRGSVWEEVVINLPPHIQLLAMSATVHGECETVRTSFRPVPLTWHFCHATPPPPAKRSGQKAGRGAGLLDGSDSDGSGSEAGSSGALSTASPGARLLPLLDPSGRRINPALLPPEKRFSDETFDDEWGRWDGLRRAKMRMRTVEELVGAMEGDEWHNLPRWKRIPSLEAGKCRGRLTHELHKAGMLPAIWFIFSRRDCDLAARQLALHGVQLTSDAERQQIQAELDALAAEQPEAVRQGFSEPLLLGVASHHAGCLPAWKGLVERLFQRGLLKLVFATETLAAGINMPARTTLIAALSRRRDGGIGSLQHNELLQSKWEDGDVAWDIVRRGPEPLRSQFTTGYSMVLNLLYTRTLEEARAFLDRSFAAYLGGQGVQRRLLEIERLEVKAAAILDEVAQRTGVGEAAESLWAKYQKLQGRLKEEKRAAKLLRAQLAEERAASAELALERLELPLLVGLDLSASNLGDSDYRLPALLLCDLEIGNSSGVWVVEAGPDYLCLGADNKLYQVGARHIAAIAEGPHPILEEPEAAASVMRHAQALRSRSWSELSGDVGMAEGSVVTALVASKLLLPAELSPLLPSQEGLEALQAQRQRVRAVKAQVNEIKADRSFMKVSKAFNKQATKAAALMERAQVLRGELEDQTGGSWRAFEGCLSILQAAGALEAPAQQEGAAAAPGEQHPAGVQQEAAQQQQLEGQEASSQQPAEVEQQQETPAAAAMADAAAAGSVDSSSSSGTRIGFSALGLVAREINCANELWMAVVLTHAAVQQLPPPLLAAVLSAVVAPECVSRPTVWTAYSASEGVTQPVLALEDARQALSALQIQHGVEAPILVDLRLAGLVEAWASGCTWEELMTDCSLDDGDVARLLTRTLDLLRQVAFCDPLLPPLRRAARQAAATMDRKPISDLVA</sequence>
<dbReference type="OrthoDB" id="64767at2759"/>
<dbReference type="EMBL" id="LHPG02000008">
    <property type="protein sequence ID" value="PRW56487.1"/>
    <property type="molecule type" value="Genomic_DNA"/>
</dbReference>
<keyword evidence="4" id="KW-0067">ATP-binding</keyword>
<evidence type="ECO:0000313" key="8">
    <source>
        <dbReference type="EMBL" id="PRW56487.1"/>
    </source>
</evidence>
<dbReference type="GO" id="GO:0016787">
    <property type="term" value="F:hydrolase activity"/>
    <property type="evidence" value="ECO:0007669"/>
    <property type="project" value="UniProtKB-KW"/>
</dbReference>
<keyword evidence="5" id="KW-0175">Coiled coil</keyword>
<proteinExistence type="predicted"/>
<dbReference type="SUPFAM" id="SSF52540">
    <property type="entry name" value="P-loop containing nucleoside triphosphate hydrolases"/>
    <property type="match status" value="2"/>
</dbReference>
<dbReference type="InterPro" id="IPR012961">
    <property type="entry name" value="Ski2/MTR4_C"/>
</dbReference>
<comment type="caution">
    <text evidence="8">The sequence shown here is derived from an EMBL/GenBank/DDBJ whole genome shotgun (WGS) entry which is preliminary data.</text>
</comment>
<dbReference type="GO" id="GO:0004386">
    <property type="term" value="F:helicase activity"/>
    <property type="evidence" value="ECO:0007669"/>
    <property type="project" value="UniProtKB-KW"/>
</dbReference>
<reference evidence="8 9" key="1">
    <citation type="journal article" date="2018" name="Plant J.">
        <title>Genome sequences of Chlorella sorokiniana UTEX 1602 and Micractinium conductrix SAG 241.80: implications to maltose excretion by a green alga.</title>
        <authorList>
            <person name="Arriola M.B."/>
            <person name="Velmurugan N."/>
            <person name="Zhang Y."/>
            <person name="Plunkett M.H."/>
            <person name="Hondzo H."/>
            <person name="Barney B.M."/>
        </authorList>
    </citation>
    <scope>NUCLEOTIDE SEQUENCE [LARGE SCALE GENOMIC DNA]</scope>
    <source>
        <strain evidence="9">UTEX 1602</strain>
    </source>
</reference>
<gene>
    <name evidence="8" type="ORF">C2E21_4512</name>
</gene>
<feature type="region of interest" description="Disordered" evidence="6">
    <location>
        <begin position="891"/>
        <end position="959"/>
    </location>
</feature>
<dbReference type="Proteomes" id="UP000239899">
    <property type="component" value="Unassembled WGS sequence"/>
</dbReference>